<protein>
    <recommendedName>
        <fullName evidence="7">Hsp70 family protein</fullName>
    </recommendedName>
</protein>
<dbReference type="InterPro" id="IPR013126">
    <property type="entry name" value="Hsp_70_fam"/>
</dbReference>
<dbReference type="OrthoDB" id="4253885at2"/>
<gene>
    <name evidence="5" type="ORF">DEJ48_08320</name>
</gene>
<dbReference type="EMBL" id="CP029192">
    <property type="protein sequence ID" value="QES33393.1"/>
    <property type="molecule type" value="Genomic_DNA"/>
</dbReference>
<dbReference type="RefSeq" id="WP_150215548.1">
    <property type="nucleotide sequence ID" value="NZ_CP029192.1"/>
</dbReference>
<keyword evidence="1" id="KW-0547">Nucleotide-binding</keyword>
<feature type="region of interest" description="Disordered" evidence="4">
    <location>
        <begin position="353"/>
        <end position="377"/>
    </location>
</feature>
<evidence type="ECO:0000313" key="6">
    <source>
        <dbReference type="Proteomes" id="UP000322927"/>
    </source>
</evidence>
<feature type="compositionally biased region" description="Low complexity" evidence="4">
    <location>
        <begin position="441"/>
        <end position="452"/>
    </location>
</feature>
<dbReference type="Pfam" id="PF00012">
    <property type="entry name" value="HSP70"/>
    <property type="match status" value="1"/>
</dbReference>
<dbReference type="SUPFAM" id="SSF53067">
    <property type="entry name" value="Actin-like ATPase domain"/>
    <property type="match status" value="2"/>
</dbReference>
<keyword evidence="3" id="KW-0143">Chaperone</keyword>
<dbReference type="GO" id="GO:0005524">
    <property type="term" value="F:ATP binding"/>
    <property type="evidence" value="ECO:0007669"/>
    <property type="project" value="UniProtKB-KW"/>
</dbReference>
<evidence type="ECO:0000256" key="2">
    <source>
        <dbReference type="ARBA" id="ARBA00022840"/>
    </source>
</evidence>
<evidence type="ECO:0000256" key="1">
    <source>
        <dbReference type="ARBA" id="ARBA00022741"/>
    </source>
</evidence>
<evidence type="ECO:0000256" key="3">
    <source>
        <dbReference type="ARBA" id="ARBA00023186"/>
    </source>
</evidence>
<evidence type="ECO:0000256" key="4">
    <source>
        <dbReference type="SAM" id="MobiDB-lite"/>
    </source>
</evidence>
<dbReference type="PANTHER" id="PTHR45639">
    <property type="entry name" value="HSC70CB, ISOFORM G-RELATED"/>
    <property type="match status" value="1"/>
</dbReference>
<sequence>MTESGPARGAPVPVSLGIDFGATGIRALYAPPDGPGRRLDAEWGDGPWLLCEQAETGELPVTFPSLKSRLGSGRPVHIGGKPLDADRVVVRLLRSVRERVEAAAHGRVAQTVISVPARFGSAQRAALRDAAREAGLDPARLVNDSMAAVIGHMTERDSGTCLVYGMGYEGFEIGLVRSVRGHFRSLGYEGGATTGGRAFDTAMLSSAARLLRRHRGAGSVHRVDAAVWQGLRARGQEAREALGVPDGPEAAVLDLELGAGPALWVRIARPDLDAYLERHVERTLERALTLLGQSGMTPQDVDTLLLVGGSTRMEQVRARASALVGGESVQAPPELLALGALKHAVRLAGGAASSGPAALEEGPLEPATTTHDTLSDAPPLTATLVGAAEPGGGARDLEGARRLVREGREEEAAAVLRGVIAEAQELLDGLTRRAPRPRSLPPADAAAQRLSSSPPPPSAGPTPAPVLDYASQRQISRARALLSLGRYDHAVQASHIAWQDAATRPAGAEMLDAMIDVHCAAAMADMAPEHFADAEQWLNCAYNHDPTNVRVRGLLAERTFRHAVELDRRGERDEAIEALGKCLTWDPEHAEADALLRRLNRDGRNRRGRGDVLGQRPLEPPP</sequence>
<accession>A0A5P2BSW5</accession>
<dbReference type="Gene3D" id="3.30.420.40">
    <property type="match status" value="2"/>
</dbReference>
<dbReference type="PRINTS" id="PR00301">
    <property type="entry name" value="HEATSHOCK70"/>
</dbReference>
<dbReference type="Proteomes" id="UP000322927">
    <property type="component" value="Chromosome"/>
</dbReference>
<reference evidence="5 6" key="1">
    <citation type="submission" date="2018-05" db="EMBL/GenBank/DDBJ databases">
        <title>Streptomyces venezuelae.</title>
        <authorList>
            <person name="Kim W."/>
            <person name="Lee N."/>
            <person name="Cho B.-K."/>
        </authorList>
    </citation>
    <scope>NUCLEOTIDE SEQUENCE [LARGE SCALE GENOMIC DNA]</scope>
    <source>
        <strain evidence="5 6">ATCC 14584</strain>
    </source>
</reference>
<dbReference type="InterPro" id="IPR011990">
    <property type="entry name" value="TPR-like_helical_dom_sf"/>
</dbReference>
<feature type="compositionally biased region" description="Pro residues" evidence="4">
    <location>
        <begin position="453"/>
        <end position="464"/>
    </location>
</feature>
<evidence type="ECO:0008006" key="7">
    <source>
        <dbReference type="Google" id="ProtNLM"/>
    </source>
</evidence>
<dbReference type="Gene3D" id="3.90.640.10">
    <property type="entry name" value="Actin, Chain A, domain 4"/>
    <property type="match status" value="1"/>
</dbReference>
<organism evidence="5 6">
    <name type="scientific">Streptomyces venezuelae</name>
    <dbReference type="NCBI Taxonomy" id="54571"/>
    <lineage>
        <taxon>Bacteria</taxon>
        <taxon>Bacillati</taxon>
        <taxon>Actinomycetota</taxon>
        <taxon>Actinomycetes</taxon>
        <taxon>Kitasatosporales</taxon>
        <taxon>Streptomycetaceae</taxon>
        <taxon>Streptomyces</taxon>
    </lineage>
</organism>
<evidence type="ECO:0000313" key="5">
    <source>
        <dbReference type="EMBL" id="QES33393.1"/>
    </source>
</evidence>
<dbReference type="AlphaFoldDB" id="A0A5P2BSW5"/>
<dbReference type="Gene3D" id="1.25.40.10">
    <property type="entry name" value="Tetratricopeptide repeat domain"/>
    <property type="match status" value="1"/>
</dbReference>
<dbReference type="InterPro" id="IPR043129">
    <property type="entry name" value="ATPase_NBD"/>
</dbReference>
<dbReference type="SUPFAM" id="SSF48452">
    <property type="entry name" value="TPR-like"/>
    <property type="match status" value="1"/>
</dbReference>
<feature type="region of interest" description="Disordered" evidence="4">
    <location>
        <begin position="430"/>
        <end position="466"/>
    </location>
</feature>
<keyword evidence="2" id="KW-0067">ATP-binding</keyword>
<dbReference type="GO" id="GO:0140662">
    <property type="term" value="F:ATP-dependent protein folding chaperone"/>
    <property type="evidence" value="ECO:0007669"/>
    <property type="project" value="InterPro"/>
</dbReference>
<proteinExistence type="predicted"/>
<name>A0A5P2BSW5_STRVZ</name>